<dbReference type="Proteomes" id="UP001597474">
    <property type="component" value="Unassembled WGS sequence"/>
</dbReference>
<evidence type="ECO:0000313" key="1">
    <source>
        <dbReference type="EMBL" id="MFD2739563.1"/>
    </source>
</evidence>
<protein>
    <submittedName>
        <fullName evidence="1">Uncharacterized protein</fullName>
    </submittedName>
</protein>
<dbReference type="RefSeq" id="WP_386373305.1">
    <property type="nucleotide sequence ID" value="NZ_JBHUMP010000005.1"/>
</dbReference>
<accession>A0ABW5U104</accession>
<reference evidence="2" key="1">
    <citation type="journal article" date="2019" name="Int. J. Syst. Evol. Microbiol.">
        <title>The Global Catalogue of Microorganisms (GCM) 10K type strain sequencing project: providing services to taxonomists for standard genome sequencing and annotation.</title>
        <authorList>
            <consortium name="The Broad Institute Genomics Platform"/>
            <consortium name="The Broad Institute Genome Sequencing Center for Infectious Disease"/>
            <person name="Wu L."/>
            <person name="Ma J."/>
        </authorList>
    </citation>
    <scope>NUCLEOTIDE SEQUENCE [LARGE SCALE GENOMIC DNA]</scope>
    <source>
        <strain evidence="2">TISTR 2562</strain>
    </source>
</reference>
<evidence type="ECO:0000313" key="2">
    <source>
        <dbReference type="Proteomes" id="UP001597474"/>
    </source>
</evidence>
<name>A0ABW5U104_9RHOB</name>
<dbReference type="EMBL" id="JBHUMP010000005">
    <property type="protein sequence ID" value="MFD2739563.1"/>
    <property type="molecule type" value="Genomic_DNA"/>
</dbReference>
<keyword evidence="2" id="KW-1185">Reference proteome</keyword>
<organism evidence="1 2">
    <name type="scientific">Sulfitobacter aestuarii</name>
    <dbReference type="NCBI Taxonomy" id="2161676"/>
    <lineage>
        <taxon>Bacteria</taxon>
        <taxon>Pseudomonadati</taxon>
        <taxon>Pseudomonadota</taxon>
        <taxon>Alphaproteobacteria</taxon>
        <taxon>Rhodobacterales</taxon>
        <taxon>Roseobacteraceae</taxon>
        <taxon>Sulfitobacter</taxon>
    </lineage>
</organism>
<proteinExistence type="predicted"/>
<sequence length="107" mass="12521">MRADPENQHPDKRRRSDDKLYGGERYIEGEAIWKRVWNNGYQLSDIGHSVLVRQRSDRNSLNCDKVFQGSYVGNFIITRRQVSFPSLSLENITNGSNCRWFNLNKCP</sequence>
<gene>
    <name evidence="1" type="ORF">ACFSUD_08290</name>
</gene>
<comment type="caution">
    <text evidence="1">The sequence shown here is derived from an EMBL/GenBank/DDBJ whole genome shotgun (WGS) entry which is preliminary data.</text>
</comment>